<evidence type="ECO:0000256" key="3">
    <source>
        <dbReference type="ARBA" id="ARBA00022801"/>
    </source>
</evidence>
<dbReference type="GO" id="GO:0047617">
    <property type="term" value="F:fatty acyl-CoA hydrolase activity"/>
    <property type="evidence" value="ECO:0007669"/>
    <property type="project" value="TreeGrafter"/>
</dbReference>
<evidence type="ECO:0000256" key="2">
    <source>
        <dbReference type="ARBA" id="ARBA00022737"/>
    </source>
</evidence>
<keyword evidence="2" id="KW-0677">Repeat</keyword>
<evidence type="ECO:0000256" key="4">
    <source>
        <dbReference type="ARBA" id="ARBA00022946"/>
    </source>
</evidence>
<dbReference type="InterPro" id="IPR033120">
    <property type="entry name" value="HOTDOG_ACOT"/>
</dbReference>
<dbReference type="FunFam" id="3.10.129.10:FF:000012">
    <property type="entry name" value="Acyl-coenzyme A thioesterase 9, mitochondrial"/>
    <property type="match status" value="1"/>
</dbReference>
<evidence type="ECO:0000256" key="1">
    <source>
        <dbReference type="ARBA" id="ARBA00010458"/>
    </source>
</evidence>
<dbReference type="OrthoDB" id="331699at2759"/>
<evidence type="ECO:0000259" key="5">
    <source>
        <dbReference type="PROSITE" id="PS51770"/>
    </source>
</evidence>
<comment type="similarity">
    <text evidence="1">Belongs to the acyl coenzyme A hydrolase family.</text>
</comment>
<keyword evidence="4" id="KW-0809">Transit peptide</keyword>
<dbReference type="GO" id="GO:0005739">
    <property type="term" value="C:mitochondrion"/>
    <property type="evidence" value="ECO:0007669"/>
    <property type="project" value="TreeGrafter"/>
</dbReference>
<keyword evidence="6" id="KW-0413">Isomerase</keyword>
<dbReference type="GO" id="GO:0006637">
    <property type="term" value="P:acyl-CoA metabolic process"/>
    <property type="evidence" value="ECO:0007669"/>
    <property type="project" value="TreeGrafter"/>
</dbReference>
<dbReference type="Gene3D" id="3.10.129.10">
    <property type="entry name" value="Hotdog Thioesterase"/>
    <property type="match status" value="2"/>
</dbReference>
<feature type="domain" description="HotDog ACOT-type" evidence="5">
    <location>
        <begin position="134"/>
        <end position="268"/>
    </location>
</feature>
<dbReference type="EMBL" id="WTPW01002868">
    <property type="protein sequence ID" value="KAF0361883.1"/>
    <property type="molecule type" value="Genomic_DNA"/>
</dbReference>
<dbReference type="PANTHER" id="PTHR12655">
    <property type="entry name" value="ACYL-COA THIOESTERASE"/>
    <property type="match status" value="1"/>
</dbReference>
<dbReference type="AlphaFoldDB" id="A0A8H3WVU0"/>
<organism evidence="6 7">
    <name type="scientific">Gigaspora margarita</name>
    <dbReference type="NCBI Taxonomy" id="4874"/>
    <lineage>
        <taxon>Eukaryota</taxon>
        <taxon>Fungi</taxon>
        <taxon>Fungi incertae sedis</taxon>
        <taxon>Mucoromycota</taxon>
        <taxon>Glomeromycotina</taxon>
        <taxon>Glomeromycetes</taxon>
        <taxon>Diversisporales</taxon>
        <taxon>Gigasporaceae</taxon>
        <taxon>Gigaspora</taxon>
    </lineage>
</organism>
<keyword evidence="3" id="KW-0378">Hydrolase</keyword>
<gene>
    <name evidence="6" type="ORF">F8M41_014089</name>
</gene>
<protein>
    <submittedName>
        <fullName evidence="6">Thioesterase/thiol ester dehydrase-isomerase</fullName>
    </submittedName>
</protein>
<keyword evidence="7" id="KW-1185">Reference proteome</keyword>
<evidence type="ECO:0000313" key="7">
    <source>
        <dbReference type="Proteomes" id="UP000439903"/>
    </source>
</evidence>
<sequence length="497" mass="57011">MLNHAIKSSRWTKSIFIIYPLRHFSISRSNRFLNVIESVKKNAHRNGFNDTSKNTDTWLIKNARAIRKFEELMNKENPVESFTVIPRNTRSGIKTSYWIDDLIKKKYPKDISGSFTIPKRVLTSKKMTDSYVEEFLPFKSDPDLLEDYINSDGGIRVGMIFQDLDLFAKTIAFKHCENGNADSFPLTLVTASVDRLDLFNPIPIADIRLSGNVTHVGYSSMEVLIKMEALEEGVLKNIQPRPEVNRDALPMCQSILNARFIMVARDPFTGRAAQVNSLQFENEHQKRLFQLGEEQKARRKAESASSLNKVPPTEEEKELIHKLFLEHNNFAGKQSNFVWMDETIMESVTLMSPQNRNIHGYVFGGYLMLLAYELAFSNACLFLRSRPRFLALDDISFRKSVPIGSILNMSSQIVYAPGPPHKSFQVAVKADVIDFESEKRETTNVFHFTFASKDVDDVRRVMPKTYDEALKYIEGKRHRNVGLKLRKLYAESDIDSL</sequence>
<dbReference type="PROSITE" id="PS51770">
    <property type="entry name" value="HOTDOG_ACOT"/>
    <property type="match status" value="2"/>
</dbReference>
<comment type="caution">
    <text evidence="6">The sequence shown here is derived from an EMBL/GenBank/DDBJ whole genome shotgun (WGS) entry which is preliminary data.</text>
</comment>
<reference evidence="6 7" key="1">
    <citation type="journal article" date="2019" name="Environ. Microbiol.">
        <title>At the nexus of three kingdoms: the genome of the mycorrhizal fungus Gigaspora margarita provides insights into plant, endobacterial and fungal interactions.</title>
        <authorList>
            <person name="Venice F."/>
            <person name="Ghignone S."/>
            <person name="Salvioli di Fossalunga A."/>
            <person name="Amselem J."/>
            <person name="Novero M."/>
            <person name="Xianan X."/>
            <person name="Sedzielewska Toro K."/>
            <person name="Morin E."/>
            <person name="Lipzen A."/>
            <person name="Grigoriev I.V."/>
            <person name="Henrissat B."/>
            <person name="Martin F.M."/>
            <person name="Bonfante P."/>
        </authorList>
    </citation>
    <scope>NUCLEOTIDE SEQUENCE [LARGE SCALE GENOMIC DNA]</scope>
    <source>
        <strain evidence="6 7">BEG34</strain>
    </source>
</reference>
<evidence type="ECO:0000313" key="6">
    <source>
        <dbReference type="EMBL" id="KAF0361883.1"/>
    </source>
</evidence>
<dbReference type="CDD" id="cd03442">
    <property type="entry name" value="BFIT_BACH"/>
    <property type="match status" value="2"/>
</dbReference>
<dbReference type="SUPFAM" id="SSF54637">
    <property type="entry name" value="Thioesterase/thiol ester dehydrase-isomerase"/>
    <property type="match status" value="2"/>
</dbReference>
<proteinExistence type="inferred from homology"/>
<dbReference type="Proteomes" id="UP000439903">
    <property type="component" value="Unassembled WGS sequence"/>
</dbReference>
<dbReference type="GO" id="GO:0016853">
    <property type="term" value="F:isomerase activity"/>
    <property type="evidence" value="ECO:0007669"/>
    <property type="project" value="UniProtKB-KW"/>
</dbReference>
<feature type="domain" description="HotDog ACOT-type" evidence="5">
    <location>
        <begin position="341"/>
        <end position="456"/>
    </location>
</feature>
<dbReference type="InterPro" id="IPR029069">
    <property type="entry name" value="HotDog_dom_sf"/>
</dbReference>
<name>A0A8H3WVU0_GIGMA</name>
<dbReference type="PANTHER" id="PTHR12655:SF0">
    <property type="entry name" value="ACYL-COENZYME A THIOESTERASE 9, MITOCHONDRIAL"/>
    <property type="match status" value="1"/>
</dbReference>
<accession>A0A8H3WVU0</accession>